<comment type="catalytic activity">
    <reaction evidence="8">
        <text>guanosine(26) in tRNA + 2 S-adenosyl-L-methionine = N(2)-dimethylguanosine(26) in tRNA + 2 S-adenosyl-L-homocysteine + 2 H(+)</text>
        <dbReference type="Rhea" id="RHEA:43140"/>
        <dbReference type="Rhea" id="RHEA-COMP:10359"/>
        <dbReference type="Rhea" id="RHEA-COMP:10360"/>
        <dbReference type="ChEBI" id="CHEBI:15378"/>
        <dbReference type="ChEBI" id="CHEBI:57856"/>
        <dbReference type="ChEBI" id="CHEBI:59789"/>
        <dbReference type="ChEBI" id="CHEBI:74269"/>
        <dbReference type="ChEBI" id="CHEBI:74513"/>
        <dbReference type="EC" id="2.1.1.216"/>
    </reaction>
</comment>
<keyword evidence="9" id="KW-0479">Metal-binding</keyword>
<dbReference type="PhylomeDB" id="A7T796"/>
<evidence type="ECO:0000256" key="4">
    <source>
        <dbReference type="ARBA" id="ARBA00022691"/>
    </source>
</evidence>
<keyword evidence="4 10" id="KW-0949">S-adenosyl-L-methionine</keyword>
<dbReference type="Pfam" id="PF02005">
    <property type="entry name" value="TRM"/>
    <property type="match status" value="1"/>
</dbReference>
<keyword evidence="6 10" id="KW-0694">RNA-binding</keyword>
<dbReference type="SMART" id="SM00356">
    <property type="entry name" value="ZnF_C3H1"/>
    <property type="match status" value="1"/>
</dbReference>
<dbReference type="InterPro" id="IPR002905">
    <property type="entry name" value="Trm1"/>
</dbReference>
<evidence type="ECO:0000256" key="3">
    <source>
        <dbReference type="ARBA" id="ARBA00022679"/>
    </source>
</evidence>
<evidence type="ECO:0000259" key="12">
    <source>
        <dbReference type="PROSITE" id="PS50103"/>
    </source>
</evidence>
<dbReference type="Proteomes" id="UP000001593">
    <property type="component" value="Unassembled WGS sequence"/>
</dbReference>
<dbReference type="EMBL" id="DS471951">
    <property type="protein sequence ID" value="EDO28155.1"/>
    <property type="molecule type" value="Genomic_DNA"/>
</dbReference>
<keyword evidence="1 10" id="KW-0820">tRNA-binding</keyword>
<evidence type="ECO:0000256" key="2">
    <source>
        <dbReference type="ARBA" id="ARBA00022603"/>
    </source>
</evidence>
<evidence type="ECO:0000256" key="7">
    <source>
        <dbReference type="ARBA" id="ARBA00039099"/>
    </source>
</evidence>
<feature type="domain" description="C3H1-type" evidence="12">
    <location>
        <begin position="162"/>
        <end position="190"/>
    </location>
</feature>
<dbReference type="PANTHER" id="PTHR10631">
    <property type="entry name" value="N 2 ,N 2 -DIMETHYLGUANOSINE TRNA METHYLTRANSFERASE"/>
    <property type="match status" value="1"/>
</dbReference>
<dbReference type="GO" id="GO:0008270">
    <property type="term" value="F:zinc ion binding"/>
    <property type="evidence" value="ECO:0007669"/>
    <property type="project" value="UniProtKB-KW"/>
</dbReference>
<feature type="region of interest" description="Disordered" evidence="11">
    <location>
        <begin position="129"/>
        <end position="161"/>
    </location>
</feature>
<organism evidence="13 14">
    <name type="scientific">Nematostella vectensis</name>
    <name type="common">Starlet sea anemone</name>
    <dbReference type="NCBI Taxonomy" id="45351"/>
    <lineage>
        <taxon>Eukaryota</taxon>
        <taxon>Metazoa</taxon>
        <taxon>Cnidaria</taxon>
        <taxon>Anthozoa</taxon>
        <taxon>Hexacorallia</taxon>
        <taxon>Actiniaria</taxon>
        <taxon>Edwardsiidae</taxon>
        <taxon>Nematostella</taxon>
    </lineage>
</organism>
<accession>A7T796</accession>
<evidence type="ECO:0000313" key="13">
    <source>
        <dbReference type="EMBL" id="EDO28155.1"/>
    </source>
</evidence>
<dbReference type="InterPro" id="IPR000571">
    <property type="entry name" value="Znf_CCCH"/>
</dbReference>
<proteinExistence type="inferred from homology"/>
<dbReference type="AlphaFoldDB" id="A7T796"/>
<keyword evidence="2 10" id="KW-0489">Methyltransferase</keyword>
<dbReference type="OMA" id="FRSAMIN"/>
<evidence type="ECO:0000256" key="11">
    <source>
        <dbReference type="SAM" id="MobiDB-lite"/>
    </source>
</evidence>
<dbReference type="Gene3D" id="3.30.56.70">
    <property type="entry name" value="N2,N2-dimethylguanosine tRNA methyltransferase, C-terminal domain"/>
    <property type="match status" value="1"/>
</dbReference>
<dbReference type="SUPFAM" id="SSF53335">
    <property type="entry name" value="S-adenosyl-L-methionine-dependent methyltransferases"/>
    <property type="match status" value="1"/>
</dbReference>
<feature type="non-terminal residue" evidence="13">
    <location>
        <position position="1"/>
    </location>
</feature>
<keyword evidence="14" id="KW-1185">Reference proteome</keyword>
<dbReference type="GO" id="GO:0008033">
    <property type="term" value="P:tRNA processing"/>
    <property type="evidence" value="ECO:0007669"/>
    <property type="project" value="UniProtKB-UniRule"/>
</dbReference>
<evidence type="ECO:0000256" key="9">
    <source>
        <dbReference type="PROSITE-ProRule" id="PRU00723"/>
    </source>
</evidence>
<dbReference type="HOGENOM" id="CLU_091733_0_0_1"/>
<keyword evidence="5 10" id="KW-0819">tRNA processing</keyword>
<keyword evidence="9" id="KW-0862">Zinc</keyword>
<name>A7T796_NEMVE</name>
<dbReference type="PANTHER" id="PTHR10631:SF3">
    <property type="entry name" value="TRNA (GUANINE(26)-N(2))-DIMETHYLTRANSFERASE"/>
    <property type="match status" value="1"/>
</dbReference>
<dbReference type="GO" id="GO:0000049">
    <property type="term" value="F:tRNA binding"/>
    <property type="evidence" value="ECO:0007669"/>
    <property type="project" value="UniProtKB-UniRule"/>
</dbReference>
<comment type="similarity">
    <text evidence="10">Belongs to the class I-like SAM-binding methyltransferase superfamily. Trm1 family.</text>
</comment>
<feature type="zinc finger region" description="C3H1-type" evidence="9">
    <location>
        <begin position="162"/>
        <end position="190"/>
    </location>
</feature>
<evidence type="ECO:0000313" key="14">
    <source>
        <dbReference type="Proteomes" id="UP000001593"/>
    </source>
</evidence>
<dbReference type="PROSITE" id="PS50103">
    <property type="entry name" value="ZF_C3H1"/>
    <property type="match status" value="1"/>
</dbReference>
<feature type="non-terminal residue" evidence="13">
    <location>
        <position position="190"/>
    </location>
</feature>
<dbReference type="EC" id="2.1.1.216" evidence="7"/>
<protein>
    <recommendedName>
        <fullName evidence="7">tRNA (guanine(26)-N(2))-dimethyltransferase</fullName>
        <ecNumber evidence="7">2.1.1.216</ecNumber>
    </recommendedName>
</protein>
<dbReference type="FunFam" id="3.30.56.70:FF:000001">
    <property type="entry name" value="tRNA (guanine(26)-N(2))-dimethyltransferase"/>
    <property type="match status" value="1"/>
</dbReference>
<dbReference type="PROSITE" id="PS51626">
    <property type="entry name" value="SAM_MT_TRM1"/>
    <property type="match status" value="1"/>
</dbReference>
<dbReference type="STRING" id="45351.A7T796"/>
<evidence type="ECO:0000256" key="8">
    <source>
        <dbReference type="ARBA" id="ARBA00051897"/>
    </source>
</evidence>
<dbReference type="GO" id="GO:0032259">
    <property type="term" value="P:methylation"/>
    <property type="evidence" value="ECO:0007669"/>
    <property type="project" value="UniProtKB-UniRule"/>
</dbReference>
<dbReference type="KEGG" id="nve:5498563"/>
<dbReference type="GO" id="GO:0160104">
    <property type="term" value="F:tRNA (guanine(26)-N2)-dimethyltransferase activity"/>
    <property type="evidence" value="ECO:0007669"/>
    <property type="project" value="UniProtKB-EC"/>
</dbReference>
<feature type="compositionally biased region" description="Basic and acidic residues" evidence="11">
    <location>
        <begin position="139"/>
        <end position="148"/>
    </location>
</feature>
<evidence type="ECO:0000256" key="6">
    <source>
        <dbReference type="ARBA" id="ARBA00022884"/>
    </source>
</evidence>
<keyword evidence="3 10" id="KW-0808">Transferase</keyword>
<sequence length="190" mass="21458">ISGLLSMVAEELPTVPLFHTIDHLSNVIHCSSPSIVQFRSALLRLGYKVSGSHVCPTAVKTDAPNNVLWDVMRCWEKINPVKKRPEGSPASAILSKDPQIQASFEMYPGANPPSRQQKLLRFQENPEANWGPKARAKRKADADETMTEKRRRLQGKRASTVDHKQFPCKRFKAGICKYDKDECKYSHDVE</sequence>
<dbReference type="InterPro" id="IPR042296">
    <property type="entry name" value="tRNA_met_Trm1_C"/>
</dbReference>
<evidence type="ECO:0000256" key="1">
    <source>
        <dbReference type="ARBA" id="ARBA00022555"/>
    </source>
</evidence>
<dbReference type="eggNOG" id="KOG1253">
    <property type="taxonomic scope" value="Eukaryota"/>
</dbReference>
<evidence type="ECO:0000256" key="5">
    <source>
        <dbReference type="ARBA" id="ARBA00022694"/>
    </source>
</evidence>
<reference evidence="13 14" key="1">
    <citation type="journal article" date="2007" name="Science">
        <title>Sea anemone genome reveals ancestral eumetazoan gene repertoire and genomic organization.</title>
        <authorList>
            <person name="Putnam N.H."/>
            <person name="Srivastava M."/>
            <person name="Hellsten U."/>
            <person name="Dirks B."/>
            <person name="Chapman J."/>
            <person name="Salamov A."/>
            <person name="Terry A."/>
            <person name="Shapiro H."/>
            <person name="Lindquist E."/>
            <person name="Kapitonov V.V."/>
            <person name="Jurka J."/>
            <person name="Genikhovich G."/>
            <person name="Grigoriev I.V."/>
            <person name="Lucas S.M."/>
            <person name="Steele R.E."/>
            <person name="Finnerty J.R."/>
            <person name="Technau U."/>
            <person name="Martindale M.Q."/>
            <person name="Rokhsar D.S."/>
        </authorList>
    </citation>
    <scope>NUCLEOTIDE SEQUENCE [LARGE SCALE GENOMIC DNA]</scope>
    <source>
        <strain evidence="14">CH2 X CH6</strain>
    </source>
</reference>
<gene>
    <name evidence="13" type="ORF">NEMVEDRAFT_v1g3263</name>
</gene>
<evidence type="ECO:0000256" key="10">
    <source>
        <dbReference type="PROSITE-ProRule" id="PRU00958"/>
    </source>
</evidence>
<dbReference type="InterPro" id="IPR029063">
    <property type="entry name" value="SAM-dependent_MTases_sf"/>
</dbReference>
<dbReference type="InParanoid" id="A7T796"/>
<keyword evidence="9" id="KW-0863">Zinc-finger</keyword>